<reference evidence="6" key="1">
    <citation type="submission" date="2016-09" db="EMBL/GenBank/DDBJ databases">
        <authorList>
            <person name="Varghese N."/>
            <person name="Submissions S."/>
        </authorList>
    </citation>
    <scope>NUCLEOTIDE SEQUENCE [LARGE SCALE GENOMIC DNA]</scope>
    <source>
        <strain evidence="6">25nlg</strain>
    </source>
</reference>
<keyword evidence="5" id="KW-0067">ATP-binding</keyword>
<dbReference type="Pfam" id="PF07261">
    <property type="entry name" value="DnaB_2"/>
    <property type="match status" value="1"/>
</dbReference>
<feature type="domain" description="Replicative helicase loading/DNA remodeling protein DnaB N-terminal winged helix" evidence="4">
    <location>
        <begin position="10"/>
        <end position="219"/>
    </location>
</feature>
<keyword evidence="5" id="KW-0378">Hydrolase</keyword>
<dbReference type="EMBL" id="FMYM01000001">
    <property type="protein sequence ID" value="SDB83708.1"/>
    <property type="molecule type" value="Genomic_DNA"/>
</dbReference>
<feature type="domain" description="DnaB/C C-terminal" evidence="3">
    <location>
        <begin position="326"/>
        <end position="391"/>
    </location>
</feature>
<dbReference type="AlphaFoldDB" id="A0A1G6GP33"/>
<evidence type="ECO:0000259" key="3">
    <source>
        <dbReference type="Pfam" id="PF07261"/>
    </source>
</evidence>
<comment type="similarity">
    <text evidence="1">Belongs to the DnaB/DnaD family.</text>
</comment>
<dbReference type="Proteomes" id="UP000242662">
    <property type="component" value="Unassembled WGS sequence"/>
</dbReference>
<dbReference type="InterPro" id="IPR006343">
    <property type="entry name" value="DnaB/C_C"/>
</dbReference>
<dbReference type="STRING" id="1464122.SAMN05421737_101311"/>
<protein>
    <submittedName>
        <fullName evidence="5">Replicative DNA helicase loader DnaB</fullName>
    </submittedName>
</protein>
<evidence type="ECO:0000313" key="6">
    <source>
        <dbReference type="Proteomes" id="UP000242662"/>
    </source>
</evidence>
<proteinExistence type="inferred from homology"/>
<evidence type="ECO:0000256" key="1">
    <source>
        <dbReference type="ARBA" id="ARBA00093462"/>
    </source>
</evidence>
<dbReference type="Pfam" id="PF25888">
    <property type="entry name" value="WHD_DnaB"/>
    <property type="match status" value="1"/>
</dbReference>
<evidence type="ECO:0000313" key="5">
    <source>
        <dbReference type="EMBL" id="SDB83708.1"/>
    </source>
</evidence>
<evidence type="ECO:0000259" key="4">
    <source>
        <dbReference type="Pfam" id="PF25888"/>
    </source>
</evidence>
<evidence type="ECO:0000256" key="2">
    <source>
        <dbReference type="SAM" id="MobiDB-lite"/>
    </source>
</evidence>
<gene>
    <name evidence="5" type="ORF">SAMN05421737_101311</name>
</gene>
<sequence length="472" mass="54193">MSYHWKELLPVDHFIVRLSNYETTIDQQVLTLLYQPLIGADAVGLYHGLRAQLSVGAWMSERMTHHQLALSLALDLPALLQARKKLEGIDLLRTFHKKSTDGDTFIYVLHPPQRPNQFFSDDVLSVFLYNRLGKTQFRSLRDRFTLPTLQEDEYEEVTRAFSDVFTSLRHSEMQPKLQSDAENVLQLPEGEAFAGDEGTNLKLQGFDLALMKQSLSSFVVPDQVLTGEIETLIKKLAFVYQVTPLVMADLVGRAMHHDTLHASDLRKTVQDWYRLEHGDKPPALAEKAQPLNQRTIHGEPETEEEKVMQFYEQTPPLTLLEERQEGARVSPADARLIEELLVDYKLYPGVTNVLIDFVLYQYDMKLSRNLLLKIAAEWARHKLKTVPEAMALVKAEKQKQKQAQQKPRGKTRRHVREDKLPQWLLEKEQVALEKSSSLEEDNTLTERNEELAVLMAARKRRKQEGGQGHGVN</sequence>
<dbReference type="RefSeq" id="WP_090774525.1">
    <property type="nucleotide sequence ID" value="NZ_FMYM01000001.1"/>
</dbReference>
<accession>A0A1G6GP33</accession>
<keyword evidence="5" id="KW-0547">Nucleotide-binding</keyword>
<dbReference type="OrthoDB" id="2082007at2"/>
<feature type="region of interest" description="Disordered" evidence="2">
    <location>
        <begin position="394"/>
        <end position="418"/>
    </location>
</feature>
<organism evidence="5 6">
    <name type="scientific">Shouchella lonarensis</name>
    <dbReference type="NCBI Taxonomy" id="1464122"/>
    <lineage>
        <taxon>Bacteria</taxon>
        <taxon>Bacillati</taxon>
        <taxon>Bacillota</taxon>
        <taxon>Bacilli</taxon>
        <taxon>Bacillales</taxon>
        <taxon>Bacillaceae</taxon>
        <taxon>Shouchella</taxon>
    </lineage>
</organism>
<keyword evidence="5" id="KW-0347">Helicase</keyword>
<dbReference type="InterPro" id="IPR058660">
    <property type="entry name" value="WHD_DnaB"/>
</dbReference>
<keyword evidence="6" id="KW-1185">Reference proteome</keyword>
<dbReference type="GO" id="GO:0004386">
    <property type="term" value="F:helicase activity"/>
    <property type="evidence" value="ECO:0007669"/>
    <property type="project" value="UniProtKB-KW"/>
</dbReference>
<name>A0A1G6GP33_9BACI</name>